<protein>
    <submittedName>
        <fullName evidence="6">Flagellar hook-length control protein FliK</fullName>
    </submittedName>
</protein>
<evidence type="ECO:0000313" key="7">
    <source>
        <dbReference type="Proteomes" id="UP001489333"/>
    </source>
</evidence>
<keyword evidence="3" id="KW-1005">Bacterial flagellum biogenesis</keyword>
<reference evidence="6 7" key="1">
    <citation type="submission" date="2024-04" db="EMBL/GenBank/DDBJ databases">
        <title>Novel Shewanella species isolated from Baltic Sea sediments.</title>
        <authorList>
            <person name="Martin-Rodriguez A.J."/>
            <person name="Fernandez-Juarez V."/>
            <person name="Valeriano V.D."/>
            <person name="Mihindukulasooriya I."/>
            <person name="Ceresnova L."/>
            <person name="Joffre E."/>
            <person name="Jensie-Markopoulos S."/>
            <person name="Moore E.R.B."/>
            <person name="Sjoling A."/>
        </authorList>
    </citation>
    <scope>NUCLEOTIDE SEQUENCE [LARGE SCALE GENOMIC DNA]</scope>
    <source>
        <strain evidence="6 7">VAX-SP0-0CM-1</strain>
    </source>
</reference>
<evidence type="ECO:0000256" key="1">
    <source>
        <dbReference type="ARBA" id="ARBA00003944"/>
    </source>
</evidence>
<evidence type="ECO:0000313" key="6">
    <source>
        <dbReference type="EMBL" id="MEM6247485.1"/>
    </source>
</evidence>
<evidence type="ECO:0000256" key="3">
    <source>
        <dbReference type="ARBA" id="ARBA00022795"/>
    </source>
</evidence>
<dbReference type="PANTHER" id="PTHR37533">
    <property type="entry name" value="FLAGELLAR HOOK-LENGTH CONTROL PROTEIN"/>
    <property type="match status" value="1"/>
</dbReference>
<feature type="compositionally biased region" description="Low complexity" evidence="4">
    <location>
        <begin position="262"/>
        <end position="283"/>
    </location>
</feature>
<sequence length="538" mass="57049">MQQMTNILLSKTGNSAANSAKTSSQESNNEDFSSTLASVSASSFSISAPKKATANTDDKVQFASTDKVKDKDISTDDADVNLIFAQISMANDMKKTVSEGESLPPVFLNAEGTTDMTGEENADATSAVFIDPSLVSAISADVEQASDAMIDEVGFSAELQKLVSSAPDAIVAVSAADNDVKPVPLTDKPLVQILPIDPNTIAVSVDTDAVIDPNLIDDAAELQIEDTELVATTQVGVSIDEPLVENEVTLNAVVNQAGLTNSSTTKSTMSTSPKSSASAASTPILDSLNTGNVTTSANTFELNTLGSAVSSESSATPSVTESDLDGSLNPDLAANLLLKDAKLTVAMDIPRDENFIDDGSTFSDIKSTSSIHTLSMSQVNRQETMQVQLSLRQGVDQQNQMQEMIQRFSPVMKQQLITMVSQGIQHAEIRLDPPELGHMLVKIQVHGEQTQVQFHVTQTQTRDLVEQAMPRLRELLQEQGMQLADSHVSQGGQGERREGSFGDGGGSSGADVDEISAEELHLGLNQTTSVNSGIDYYA</sequence>
<comment type="function">
    <text evidence="1">Controls the length of the flagellar hook.</text>
</comment>
<feature type="region of interest" description="Disordered" evidence="4">
    <location>
        <begin position="262"/>
        <end position="290"/>
    </location>
</feature>
<dbReference type="PANTHER" id="PTHR37533:SF2">
    <property type="entry name" value="FLAGELLAR HOOK-LENGTH CONTROL PROTEIN"/>
    <property type="match status" value="1"/>
</dbReference>
<dbReference type="EMBL" id="JBCHKU010000002">
    <property type="protein sequence ID" value="MEM6247485.1"/>
    <property type="molecule type" value="Genomic_DNA"/>
</dbReference>
<dbReference type="InterPro" id="IPR021136">
    <property type="entry name" value="Flagellar_hook_control-like_C"/>
</dbReference>
<dbReference type="RefSeq" id="WP_342901779.1">
    <property type="nucleotide sequence ID" value="NZ_JBCHKU010000002.1"/>
</dbReference>
<gene>
    <name evidence="6" type="ORF">AAGS29_02515</name>
</gene>
<dbReference type="Gene3D" id="3.30.750.140">
    <property type="match status" value="1"/>
</dbReference>
<feature type="compositionally biased region" description="Polar residues" evidence="4">
    <location>
        <begin position="1"/>
        <end position="32"/>
    </location>
</feature>
<keyword evidence="6" id="KW-0282">Flagellum</keyword>
<organism evidence="6 7">
    <name type="scientific">Shewanella vaxholmensis</name>
    <dbReference type="NCBI Taxonomy" id="3063535"/>
    <lineage>
        <taxon>Bacteria</taxon>
        <taxon>Pseudomonadati</taxon>
        <taxon>Pseudomonadota</taxon>
        <taxon>Gammaproteobacteria</taxon>
        <taxon>Alteromonadales</taxon>
        <taxon>Shewanellaceae</taxon>
        <taxon>Shewanella</taxon>
    </lineage>
</organism>
<keyword evidence="6" id="KW-0966">Cell projection</keyword>
<evidence type="ECO:0000256" key="2">
    <source>
        <dbReference type="ARBA" id="ARBA00009149"/>
    </source>
</evidence>
<dbReference type="CDD" id="cd17470">
    <property type="entry name" value="T3SS_Flik_C"/>
    <property type="match status" value="1"/>
</dbReference>
<feature type="region of interest" description="Disordered" evidence="4">
    <location>
        <begin position="483"/>
        <end position="511"/>
    </location>
</feature>
<dbReference type="Proteomes" id="UP001489333">
    <property type="component" value="Unassembled WGS sequence"/>
</dbReference>
<feature type="domain" description="Flagellar hook-length control protein-like C-terminal" evidence="5">
    <location>
        <begin position="414"/>
        <end position="495"/>
    </location>
</feature>
<comment type="similarity">
    <text evidence="2">Belongs to the FliK family.</text>
</comment>
<proteinExistence type="inferred from homology"/>
<keyword evidence="6" id="KW-0969">Cilium</keyword>
<dbReference type="InterPro" id="IPR001635">
    <property type="entry name" value="Flag_hook_Flik"/>
</dbReference>
<dbReference type="InterPro" id="IPR038610">
    <property type="entry name" value="FliK-like_C_sf"/>
</dbReference>
<evidence type="ECO:0000259" key="5">
    <source>
        <dbReference type="Pfam" id="PF02120"/>
    </source>
</evidence>
<comment type="caution">
    <text evidence="6">The sequence shown here is derived from an EMBL/GenBank/DDBJ whole genome shotgun (WGS) entry which is preliminary data.</text>
</comment>
<evidence type="ECO:0000256" key="4">
    <source>
        <dbReference type="SAM" id="MobiDB-lite"/>
    </source>
</evidence>
<dbReference type="Pfam" id="PF02120">
    <property type="entry name" value="Flg_hook"/>
    <property type="match status" value="1"/>
</dbReference>
<feature type="region of interest" description="Disordered" evidence="4">
    <location>
        <begin position="1"/>
        <end position="34"/>
    </location>
</feature>
<dbReference type="PRINTS" id="PR01007">
    <property type="entry name" value="FLGHOOKFLIK"/>
</dbReference>
<keyword evidence="7" id="KW-1185">Reference proteome</keyword>
<name>A0ABU9UMQ5_9GAMM</name>
<dbReference type="InterPro" id="IPR052563">
    <property type="entry name" value="FliK"/>
</dbReference>
<accession>A0ABU9UMQ5</accession>